<keyword evidence="5" id="KW-1185">Reference proteome</keyword>
<dbReference type="InterPro" id="IPR013078">
    <property type="entry name" value="His_Pase_superF_clade-1"/>
</dbReference>
<dbReference type="InterPro" id="IPR029033">
    <property type="entry name" value="His_PPase_superfam"/>
</dbReference>
<proteinExistence type="predicted"/>
<sequence>MTIAIRVYLIRHGETDANRQKIIQGQLDTLLNETGLKQAALVACALRPVIFDVALSSDLSRAATTAAVILEQQPGVGLRKCGQLRERFMGELQGQVSGKTRLSGQDSEVETGPAFAKRAMAWWRKEVVEYTASLPPRTNPYNILVVSHGGFIGTLMRSLIQSGGLRPEKGVVVGHCPNASVSLIEWSGRKGKLVQYGDASHLSTGPLGHNADEIRI</sequence>
<dbReference type="GO" id="GO:0043456">
    <property type="term" value="P:regulation of pentose-phosphate shunt"/>
    <property type="evidence" value="ECO:0007669"/>
    <property type="project" value="TreeGrafter"/>
</dbReference>
<dbReference type="InterPro" id="IPR001345">
    <property type="entry name" value="PG/BPGM_mutase_AS"/>
</dbReference>
<dbReference type="GO" id="GO:0005829">
    <property type="term" value="C:cytosol"/>
    <property type="evidence" value="ECO:0007669"/>
    <property type="project" value="TreeGrafter"/>
</dbReference>
<reference evidence="4" key="1">
    <citation type="submission" date="2020-11" db="EMBL/GenBank/DDBJ databases">
        <authorList>
            <consortium name="DOE Joint Genome Institute"/>
            <person name="Ahrendt S."/>
            <person name="Riley R."/>
            <person name="Andreopoulos W."/>
            <person name="Labutti K."/>
            <person name="Pangilinan J."/>
            <person name="Ruiz-Duenas F.J."/>
            <person name="Barrasa J.M."/>
            <person name="Sanchez-Garcia M."/>
            <person name="Camarero S."/>
            <person name="Miyauchi S."/>
            <person name="Serrano A."/>
            <person name="Linde D."/>
            <person name="Babiker R."/>
            <person name="Drula E."/>
            <person name="Ayuso-Fernandez I."/>
            <person name="Pacheco R."/>
            <person name="Padilla G."/>
            <person name="Ferreira P."/>
            <person name="Barriuso J."/>
            <person name="Kellner H."/>
            <person name="Castanera R."/>
            <person name="Alfaro M."/>
            <person name="Ramirez L."/>
            <person name="Pisabarro A.G."/>
            <person name="Kuo A."/>
            <person name="Tritt A."/>
            <person name="Lipzen A."/>
            <person name="He G."/>
            <person name="Yan M."/>
            <person name="Ng V."/>
            <person name="Cullen D."/>
            <person name="Martin F."/>
            <person name="Rosso M.-N."/>
            <person name="Henrissat B."/>
            <person name="Hibbett D."/>
            <person name="Martinez A.T."/>
            <person name="Grigoriev I.V."/>
        </authorList>
    </citation>
    <scope>NUCLEOTIDE SEQUENCE</scope>
    <source>
        <strain evidence="4">MF-IS2</strain>
    </source>
</reference>
<dbReference type="PROSITE" id="PS00175">
    <property type="entry name" value="PG_MUTASE"/>
    <property type="match status" value="1"/>
</dbReference>
<dbReference type="GO" id="GO:0045820">
    <property type="term" value="P:negative regulation of glycolytic process"/>
    <property type="evidence" value="ECO:0007669"/>
    <property type="project" value="TreeGrafter"/>
</dbReference>
<feature type="active site" description="Proton donor/acceptor" evidence="2">
    <location>
        <position position="86"/>
    </location>
</feature>
<evidence type="ECO:0000256" key="3">
    <source>
        <dbReference type="PIRSR" id="PIRSR613078-2"/>
    </source>
</evidence>
<feature type="active site" description="Tele-phosphohistidine intermediate" evidence="2">
    <location>
        <position position="12"/>
    </location>
</feature>
<dbReference type="EMBL" id="MU151251">
    <property type="protein sequence ID" value="KAF9446338.1"/>
    <property type="molecule type" value="Genomic_DNA"/>
</dbReference>
<protein>
    <submittedName>
        <fullName evidence="4">Phosphoglycerate mutase-like protein</fullName>
    </submittedName>
</protein>
<organism evidence="4 5">
    <name type="scientific">Macrolepiota fuliginosa MF-IS2</name>
    <dbReference type="NCBI Taxonomy" id="1400762"/>
    <lineage>
        <taxon>Eukaryota</taxon>
        <taxon>Fungi</taxon>
        <taxon>Dikarya</taxon>
        <taxon>Basidiomycota</taxon>
        <taxon>Agaricomycotina</taxon>
        <taxon>Agaricomycetes</taxon>
        <taxon>Agaricomycetidae</taxon>
        <taxon>Agaricales</taxon>
        <taxon>Agaricineae</taxon>
        <taxon>Agaricaceae</taxon>
        <taxon>Macrolepiota</taxon>
    </lineage>
</organism>
<dbReference type="SMART" id="SM00855">
    <property type="entry name" value="PGAM"/>
    <property type="match status" value="1"/>
</dbReference>
<feature type="binding site" evidence="3">
    <location>
        <begin position="11"/>
        <end position="18"/>
    </location>
    <ligand>
        <name>substrate</name>
    </ligand>
</feature>
<dbReference type="Pfam" id="PF00300">
    <property type="entry name" value="His_Phos_1"/>
    <property type="match status" value="1"/>
</dbReference>
<dbReference type="OrthoDB" id="354304at2759"/>
<comment type="caution">
    <text evidence="4">The sequence shown here is derived from an EMBL/GenBank/DDBJ whole genome shotgun (WGS) entry which is preliminary data.</text>
</comment>
<evidence type="ECO:0000313" key="5">
    <source>
        <dbReference type="Proteomes" id="UP000807342"/>
    </source>
</evidence>
<dbReference type="Proteomes" id="UP000807342">
    <property type="component" value="Unassembled WGS sequence"/>
</dbReference>
<dbReference type="GO" id="GO:0004331">
    <property type="term" value="F:fructose-2,6-bisphosphate 2-phosphatase activity"/>
    <property type="evidence" value="ECO:0007669"/>
    <property type="project" value="TreeGrafter"/>
</dbReference>
<dbReference type="PANTHER" id="PTHR46517">
    <property type="entry name" value="FRUCTOSE-2,6-BISPHOSPHATASE TIGAR"/>
    <property type="match status" value="1"/>
</dbReference>
<feature type="binding site" evidence="3">
    <location>
        <position position="61"/>
    </location>
    <ligand>
        <name>substrate</name>
    </ligand>
</feature>
<name>A0A9P5X8A9_9AGAR</name>
<dbReference type="SUPFAM" id="SSF53254">
    <property type="entry name" value="Phosphoglycerate mutase-like"/>
    <property type="match status" value="1"/>
</dbReference>
<keyword evidence="1" id="KW-0378">Hydrolase</keyword>
<dbReference type="Gene3D" id="3.40.50.1240">
    <property type="entry name" value="Phosphoglycerate mutase-like"/>
    <property type="match status" value="1"/>
</dbReference>
<dbReference type="InterPro" id="IPR051695">
    <property type="entry name" value="Phosphoglycerate_Mutase"/>
</dbReference>
<dbReference type="CDD" id="cd07067">
    <property type="entry name" value="HP_PGM_like"/>
    <property type="match status" value="1"/>
</dbReference>
<evidence type="ECO:0000256" key="2">
    <source>
        <dbReference type="PIRSR" id="PIRSR613078-1"/>
    </source>
</evidence>
<gene>
    <name evidence="4" type="ORF">P691DRAFT_673839</name>
</gene>
<dbReference type="PANTHER" id="PTHR46517:SF1">
    <property type="entry name" value="FRUCTOSE-2,6-BISPHOSPHATASE TIGAR"/>
    <property type="match status" value="1"/>
</dbReference>
<evidence type="ECO:0000313" key="4">
    <source>
        <dbReference type="EMBL" id="KAF9446338.1"/>
    </source>
</evidence>
<evidence type="ECO:0000256" key="1">
    <source>
        <dbReference type="ARBA" id="ARBA00022801"/>
    </source>
</evidence>
<dbReference type="AlphaFoldDB" id="A0A9P5X8A9"/>
<accession>A0A9P5X8A9</accession>